<evidence type="ECO:0000256" key="2">
    <source>
        <dbReference type="SAM" id="Phobius"/>
    </source>
</evidence>
<evidence type="ECO:0000313" key="6">
    <source>
        <dbReference type="Proteomes" id="UP000045840"/>
    </source>
</evidence>
<dbReference type="AlphaFoldDB" id="A0A0T9R1F5"/>
<keyword evidence="2" id="KW-1133">Transmembrane helix</keyword>
<dbReference type="RefSeq" id="WP_049614762.1">
    <property type="nucleotide sequence ID" value="NZ_CAWMMU010000034.1"/>
</dbReference>
<dbReference type="InterPro" id="IPR009838">
    <property type="entry name" value="T4SS_TraL"/>
</dbReference>
<dbReference type="EMBL" id="CWJL01000034">
    <property type="protein sequence ID" value="CRY69119.1"/>
    <property type="molecule type" value="Genomic_DNA"/>
</dbReference>
<reference evidence="6" key="1">
    <citation type="submission" date="2015-03" db="EMBL/GenBank/DDBJ databases">
        <authorList>
            <consortium name="Pathogen Informatics"/>
        </authorList>
    </citation>
    <scope>NUCLEOTIDE SEQUENCE [LARGE SCALE GENOMIC DNA]</scope>
    <source>
        <strain evidence="6">A125KOH2</strain>
    </source>
</reference>
<dbReference type="NCBIfam" id="TIGR02762">
    <property type="entry name" value="TraL_TIGR"/>
    <property type="match status" value="1"/>
</dbReference>
<feature type="transmembrane region" description="Helical" evidence="2">
    <location>
        <begin position="41"/>
        <end position="62"/>
    </location>
</feature>
<dbReference type="EMBL" id="CQAZ01000046">
    <property type="protein sequence ID" value="CNI39732.1"/>
    <property type="molecule type" value="Genomic_DNA"/>
</dbReference>
<sequence length="101" mass="12034">MNEDKQSRYQFPQTFSEQRRIIGIPLDEAIAAMTPLCWGVIYNHHFAGLIIGAVLWFALNWFKKGRGSTWLYNMCYWYLPSYLFKGLYKVLPDSSYRLWLK</sequence>
<evidence type="ECO:0000313" key="5">
    <source>
        <dbReference type="Proteomes" id="UP000044625"/>
    </source>
</evidence>
<protein>
    <recommendedName>
        <fullName evidence="1">Protein TraL</fullName>
    </recommendedName>
</protein>
<proteinExistence type="predicted"/>
<dbReference type="Pfam" id="PF07178">
    <property type="entry name" value="TraL"/>
    <property type="match status" value="1"/>
</dbReference>
<keyword evidence="1 2" id="KW-0472">Membrane</keyword>
<keyword evidence="2" id="KW-0812">Transmembrane</keyword>
<keyword evidence="1" id="KW-0184">Conjugation</keyword>
<dbReference type="GO" id="GO:0009297">
    <property type="term" value="P:pilus assembly"/>
    <property type="evidence" value="ECO:0007669"/>
    <property type="project" value="UniProtKB-UniRule"/>
</dbReference>
<dbReference type="InterPro" id="IPR016382">
    <property type="entry name" value="Pilus_assmbly_TraL"/>
</dbReference>
<gene>
    <name evidence="3" type="ORF">ERS008529_03898</name>
    <name evidence="4" type="ORF">ERS137968_04259</name>
</gene>
<dbReference type="STRING" id="1288385.ERS137968_04259"/>
<reference evidence="4 5" key="2">
    <citation type="submission" date="2015-03" db="EMBL/GenBank/DDBJ databases">
        <authorList>
            <consortium name="Pathogen Informatics"/>
            <person name="Murphy D."/>
        </authorList>
    </citation>
    <scope>NUCLEOTIDE SEQUENCE [LARGE SCALE GENOMIC DNA]</scope>
    <source>
        <strain evidence="5">type strain: CIP110230</strain>
        <strain evidence="4">Type strain: CIP110230</strain>
    </source>
</reference>
<reference evidence="3" key="3">
    <citation type="submission" date="2015-03" db="EMBL/GenBank/DDBJ databases">
        <authorList>
            <person name="Murphy D."/>
        </authorList>
    </citation>
    <scope>NUCLEOTIDE SEQUENCE [LARGE SCALE GENOMIC DNA]</scope>
    <source>
        <strain evidence="3">A125KOH2</strain>
    </source>
</reference>
<evidence type="ECO:0000313" key="4">
    <source>
        <dbReference type="EMBL" id="CRY69119.1"/>
    </source>
</evidence>
<keyword evidence="1" id="KW-0998">Cell outer membrane</keyword>
<evidence type="ECO:0000313" key="3">
    <source>
        <dbReference type="EMBL" id="CNI39732.1"/>
    </source>
</evidence>
<accession>A0A0T9R1F5</accession>
<dbReference type="OrthoDB" id="6570048at2"/>
<dbReference type="Proteomes" id="UP000044625">
    <property type="component" value="Unassembled WGS sequence"/>
</dbReference>
<dbReference type="Proteomes" id="UP000045840">
    <property type="component" value="Unassembled WGS sequence"/>
</dbReference>
<name>A0A0T9R1F5_9GAMM</name>
<evidence type="ECO:0000256" key="1">
    <source>
        <dbReference type="PIRNR" id="PIRNR003259"/>
    </source>
</evidence>
<organism evidence="3 6">
    <name type="scientific">Yersinia pekkanenii</name>
    <dbReference type="NCBI Taxonomy" id="1288385"/>
    <lineage>
        <taxon>Bacteria</taxon>
        <taxon>Pseudomonadati</taxon>
        <taxon>Pseudomonadota</taxon>
        <taxon>Gammaproteobacteria</taxon>
        <taxon>Enterobacterales</taxon>
        <taxon>Yersiniaceae</taxon>
        <taxon>Yersinia</taxon>
    </lineage>
</organism>
<comment type="function">
    <text evidence="1">Membrane protein involved in F pilin formation.</text>
</comment>
<dbReference type="GO" id="GO:0009279">
    <property type="term" value="C:cell outer membrane"/>
    <property type="evidence" value="ECO:0007669"/>
    <property type="project" value="UniProtKB-SubCell"/>
</dbReference>
<comment type="subcellular location">
    <subcellularLocation>
        <location evidence="1">Cell outer membrane</location>
    </subcellularLocation>
</comment>
<dbReference type="PIRSF" id="PIRSF003259">
    <property type="entry name" value="Pilus_assembly_TraL"/>
    <property type="match status" value="1"/>
</dbReference>
<keyword evidence="5" id="KW-1185">Reference proteome</keyword>